<evidence type="ECO:0008006" key="5">
    <source>
        <dbReference type="Google" id="ProtNLM"/>
    </source>
</evidence>
<dbReference type="InterPro" id="IPR011051">
    <property type="entry name" value="RmlC_Cupin_sf"/>
</dbReference>
<keyword evidence="4" id="KW-1185">Reference proteome</keyword>
<dbReference type="InterPro" id="IPR014710">
    <property type="entry name" value="RmlC-like_jellyroll"/>
</dbReference>
<proteinExistence type="predicted"/>
<sequence length="668" mass="77271">MTAHKITSALTALMITFGILVEASPQGYKYFNKKKERKEHENLPTNGILNTGVDQSLEKSTITQPSRALTTNSYDVLHPTEIKRFETDNGYNENTYMDKNEKNEGITRTKDFMCINVTSQNYNCNLNPSAIKNVIISNNMNNCNSPNSLGEENKIVKFGTNSDLNYKQKEIQLSRNSSILKEKNNEVSGPIFDNDAMLSKLLSSKHDSSIIYQTKNYNNSNDSTMIIKLSRQSFGHTLSFLNNDLPLNVPDELYIDQLTIAGQGTIGLKLQAKERFRIVLNSNVHQSYGKQNVIVLDIGEDASYFRKCNNDDVNDILAFTKEQKALLDKDMEQLYWLSLDKKNRRLRYGKTLIQNMQTVLYYDFPSPSQGIDEYAWIENLSYIAISSNIIQKKDFIENKSKIELIFNNFPVTIDPSPFIIKHEDATLEELESGKATIIDNLPKECKELYWNIVGSKISLNSSDFPDFADAIEYSINTPGLICYEKLKEKACEFGEYNPKETYLRITLGEDRGNSPGVPYVLEIWPSGHYSPIHSHSNSFGIIKVLYNEIVARYFAKLNPNDQEWYNEVSFREGQITWISDKFYQTHQLLNRTRKMCATIQCYQYGDKNHEHYEFFDYIDNNNIKQFTPNTDWSFSEFKWLIKKEWIRFKYLSKIYGLTDNIKNILEIQ</sequence>
<dbReference type="AlphaFoldDB" id="A0A397S1F6"/>
<dbReference type="EMBL" id="QKYT01001007">
    <property type="protein sequence ID" value="RIA80263.1"/>
    <property type="molecule type" value="Genomic_DNA"/>
</dbReference>
<feature type="signal peptide" evidence="2">
    <location>
        <begin position="1"/>
        <end position="23"/>
    </location>
</feature>
<evidence type="ECO:0000256" key="2">
    <source>
        <dbReference type="SAM" id="SignalP"/>
    </source>
</evidence>
<dbReference type="SUPFAM" id="SSF51182">
    <property type="entry name" value="RmlC-like cupins"/>
    <property type="match status" value="1"/>
</dbReference>
<evidence type="ECO:0000313" key="3">
    <source>
        <dbReference type="EMBL" id="RIA80263.1"/>
    </source>
</evidence>
<keyword evidence="2" id="KW-0732">Signal</keyword>
<comment type="caution">
    <text evidence="3">The sequence shown here is derived from an EMBL/GenBank/DDBJ whole genome shotgun (WGS) entry which is preliminary data.</text>
</comment>
<evidence type="ECO:0000256" key="1">
    <source>
        <dbReference type="SAM" id="MobiDB-lite"/>
    </source>
</evidence>
<organism evidence="3 4">
    <name type="scientific">Glomus cerebriforme</name>
    <dbReference type="NCBI Taxonomy" id="658196"/>
    <lineage>
        <taxon>Eukaryota</taxon>
        <taxon>Fungi</taxon>
        <taxon>Fungi incertae sedis</taxon>
        <taxon>Mucoromycota</taxon>
        <taxon>Glomeromycotina</taxon>
        <taxon>Glomeromycetes</taxon>
        <taxon>Glomerales</taxon>
        <taxon>Glomeraceae</taxon>
        <taxon>Glomus</taxon>
    </lineage>
</organism>
<reference evidence="3 4" key="1">
    <citation type="submission" date="2018-06" db="EMBL/GenBank/DDBJ databases">
        <title>Comparative genomics reveals the genomic features of Rhizophagus irregularis, R. cerebriforme, R. diaphanum and Gigaspora rosea, and their symbiotic lifestyle signature.</title>
        <authorList>
            <person name="Morin E."/>
            <person name="San Clemente H."/>
            <person name="Chen E.C.H."/>
            <person name="De La Providencia I."/>
            <person name="Hainaut M."/>
            <person name="Kuo A."/>
            <person name="Kohler A."/>
            <person name="Murat C."/>
            <person name="Tang N."/>
            <person name="Roy S."/>
            <person name="Loubradou J."/>
            <person name="Henrissat B."/>
            <person name="Grigoriev I.V."/>
            <person name="Corradi N."/>
            <person name="Roux C."/>
            <person name="Martin F.M."/>
        </authorList>
    </citation>
    <scope>NUCLEOTIDE SEQUENCE [LARGE SCALE GENOMIC DNA]</scope>
    <source>
        <strain evidence="3 4">DAOM 227022</strain>
    </source>
</reference>
<evidence type="ECO:0000313" key="4">
    <source>
        <dbReference type="Proteomes" id="UP000265703"/>
    </source>
</evidence>
<dbReference type="Gene3D" id="2.60.120.10">
    <property type="entry name" value="Jelly Rolls"/>
    <property type="match status" value="1"/>
</dbReference>
<dbReference type="OrthoDB" id="543511at2759"/>
<protein>
    <recommendedName>
        <fullName evidence="5">Cysteine dioxygenase</fullName>
    </recommendedName>
</protein>
<dbReference type="Proteomes" id="UP000265703">
    <property type="component" value="Unassembled WGS sequence"/>
</dbReference>
<gene>
    <name evidence="3" type="ORF">C1645_810519</name>
</gene>
<feature type="region of interest" description="Disordered" evidence="1">
    <location>
        <begin position="37"/>
        <end position="61"/>
    </location>
</feature>
<accession>A0A397S1F6</accession>
<name>A0A397S1F6_9GLOM</name>
<feature type="chain" id="PRO_5017385880" description="Cysteine dioxygenase" evidence="2">
    <location>
        <begin position="24"/>
        <end position="668"/>
    </location>
</feature>
<feature type="compositionally biased region" description="Polar residues" evidence="1">
    <location>
        <begin position="43"/>
        <end position="61"/>
    </location>
</feature>